<dbReference type="SMART" id="SM00244">
    <property type="entry name" value="PHB"/>
    <property type="match status" value="1"/>
</dbReference>
<evidence type="ECO:0000259" key="2">
    <source>
        <dbReference type="SMART" id="SM00244"/>
    </source>
</evidence>
<keyword evidence="4" id="KW-1185">Reference proteome</keyword>
<comment type="similarity">
    <text evidence="1">Belongs to the band 7/mec-2 family.</text>
</comment>
<dbReference type="SUPFAM" id="SSF117892">
    <property type="entry name" value="Band 7/SPFH domain"/>
    <property type="match status" value="1"/>
</dbReference>
<feature type="domain" description="Band 7" evidence="2">
    <location>
        <begin position="20"/>
        <end position="177"/>
    </location>
</feature>
<reference evidence="3 4" key="1">
    <citation type="submission" date="2024-09" db="EMBL/GenBank/DDBJ databases">
        <authorList>
            <person name="Sun Q."/>
            <person name="Mori K."/>
        </authorList>
    </citation>
    <scope>NUCLEOTIDE SEQUENCE [LARGE SCALE GENOMIC DNA]</scope>
    <source>
        <strain evidence="3 4">TBRC 4576</strain>
    </source>
</reference>
<dbReference type="InterPro" id="IPR001972">
    <property type="entry name" value="Stomatin_HflK_fam"/>
</dbReference>
<dbReference type="InterPro" id="IPR001107">
    <property type="entry name" value="Band_7"/>
</dbReference>
<sequence length="302" mass="32568">MLSIIISVFIVLFIILVLFASIRIITQPNQGVVLTLGKFDGVLGSGLHFIKPFISHVILVNTAQTPVDLDQQVVITKDNAEISVKISLKYHVTNIEDFVFKNEDSVRSMIQDTRASLRGIIGNKELNEVLNGTQVINAALFKEISSVTAGYGLNVDRVNIDSVNPSADIQASMNRLLQATRERDATIATAEGKSKSITLENEANNRALLATNKAQNEALVNSAKAKATAVKTEADADAYRTQTLNTALSQSSENYFIFQNTEAVKALADGQANTVVLPNQTLDSLGLIPALTKLGTTAPKSN</sequence>
<dbReference type="PANTHER" id="PTHR10264">
    <property type="entry name" value="BAND 7 PROTEIN-RELATED"/>
    <property type="match status" value="1"/>
</dbReference>
<protein>
    <submittedName>
        <fullName evidence="3">SPFH domain-containing protein</fullName>
    </submittedName>
</protein>
<organism evidence="3 4">
    <name type="scientific">Lactiplantibacillus modestisalitolerans</name>
    <dbReference type="NCBI Taxonomy" id="1457219"/>
    <lineage>
        <taxon>Bacteria</taxon>
        <taxon>Bacillati</taxon>
        <taxon>Bacillota</taxon>
        <taxon>Bacilli</taxon>
        <taxon>Lactobacillales</taxon>
        <taxon>Lactobacillaceae</taxon>
        <taxon>Lactiplantibacillus</taxon>
    </lineage>
</organism>
<dbReference type="PRINTS" id="PR00721">
    <property type="entry name" value="STOMATIN"/>
</dbReference>
<proteinExistence type="inferred from homology"/>
<evidence type="ECO:0000313" key="4">
    <source>
        <dbReference type="Proteomes" id="UP001589691"/>
    </source>
</evidence>
<dbReference type="InterPro" id="IPR036013">
    <property type="entry name" value="Band_7/SPFH_dom_sf"/>
</dbReference>
<dbReference type="InterPro" id="IPR043202">
    <property type="entry name" value="Band-7_stomatin-like"/>
</dbReference>
<dbReference type="PANTHER" id="PTHR10264:SF19">
    <property type="entry name" value="AT06885P-RELATED"/>
    <property type="match status" value="1"/>
</dbReference>
<evidence type="ECO:0000313" key="3">
    <source>
        <dbReference type="EMBL" id="MFB9769610.1"/>
    </source>
</evidence>
<dbReference type="EMBL" id="JBHLZY010000018">
    <property type="protein sequence ID" value="MFB9769610.1"/>
    <property type="molecule type" value="Genomic_DNA"/>
</dbReference>
<dbReference type="Gene3D" id="3.30.479.30">
    <property type="entry name" value="Band 7 domain"/>
    <property type="match status" value="1"/>
</dbReference>
<accession>A0ABV5WTY8</accession>
<evidence type="ECO:0000256" key="1">
    <source>
        <dbReference type="ARBA" id="ARBA00008164"/>
    </source>
</evidence>
<name>A0ABV5WTY8_9LACO</name>
<comment type="caution">
    <text evidence="3">The sequence shown here is derived from an EMBL/GenBank/DDBJ whole genome shotgun (WGS) entry which is preliminary data.</text>
</comment>
<dbReference type="Pfam" id="PF01145">
    <property type="entry name" value="Band_7"/>
    <property type="match status" value="1"/>
</dbReference>
<gene>
    <name evidence="3" type="ORF">ACFFLI_07005</name>
</gene>
<dbReference type="RefSeq" id="WP_137642987.1">
    <property type="nucleotide sequence ID" value="NZ_BJEA01000012.1"/>
</dbReference>
<dbReference type="Proteomes" id="UP001589691">
    <property type="component" value="Unassembled WGS sequence"/>
</dbReference>